<comment type="similarity">
    <text evidence="5">Belongs to the PINc/VapC protein family.</text>
</comment>
<proteinExistence type="inferred from homology"/>
<evidence type="ECO:0000256" key="1">
    <source>
        <dbReference type="ARBA" id="ARBA00022649"/>
    </source>
</evidence>
<name>A0ABU0HRX1_9HYPH</name>
<dbReference type="SUPFAM" id="SSF88723">
    <property type="entry name" value="PIN domain-like"/>
    <property type="match status" value="1"/>
</dbReference>
<evidence type="ECO:0000313" key="7">
    <source>
        <dbReference type="EMBL" id="MDQ0445065.1"/>
    </source>
</evidence>
<keyword evidence="5" id="KW-0460">Magnesium</keyword>
<evidence type="ECO:0000256" key="3">
    <source>
        <dbReference type="ARBA" id="ARBA00022723"/>
    </source>
</evidence>
<accession>A0ABU0HRX1</accession>
<dbReference type="Pfam" id="PF01850">
    <property type="entry name" value="PIN"/>
    <property type="match status" value="1"/>
</dbReference>
<keyword evidence="8" id="KW-1185">Reference proteome</keyword>
<evidence type="ECO:0000259" key="6">
    <source>
        <dbReference type="Pfam" id="PF01850"/>
    </source>
</evidence>
<keyword evidence="5" id="KW-0800">Toxin</keyword>
<dbReference type="HAMAP" id="MF_00265">
    <property type="entry name" value="VapC_Nob1"/>
    <property type="match status" value="1"/>
</dbReference>
<evidence type="ECO:0000256" key="5">
    <source>
        <dbReference type="HAMAP-Rule" id="MF_00265"/>
    </source>
</evidence>
<dbReference type="InterPro" id="IPR002716">
    <property type="entry name" value="PIN_dom"/>
</dbReference>
<feature type="binding site" evidence="5">
    <location>
        <position position="102"/>
    </location>
    <ligand>
        <name>Mg(2+)</name>
        <dbReference type="ChEBI" id="CHEBI:18420"/>
    </ligand>
</feature>
<dbReference type="EMBL" id="JAUSVV010000020">
    <property type="protein sequence ID" value="MDQ0445065.1"/>
    <property type="molecule type" value="Genomic_DNA"/>
</dbReference>
<dbReference type="Gene3D" id="3.40.50.1010">
    <property type="entry name" value="5'-nuclease"/>
    <property type="match status" value="1"/>
</dbReference>
<keyword evidence="4 5" id="KW-0378">Hydrolase</keyword>
<dbReference type="InterPro" id="IPR022907">
    <property type="entry name" value="VapC_family"/>
</dbReference>
<feature type="domain" description="PIN" evidence="6">
    <location>
        <begin position="1"/>
        <end position="127"/>
    </location>
</feature>
<keyword evidence="2 5" id="KW-0540">Nuclease</keyword>
<dbReference type="GO" id="GO:0016787">
    <property type="term" value="F:hydrolase activity"/>
    <property type="evidence" value="ECO:0007669"/>
    <property type="project" value="UniProtKB-KW"/>
</dbReference>
<comment type="function">
    <text evidence="5">Toxic component of a toxin-antitoxin (TA) system. An RNase.</text>
</comment>
<evidence type="ECO:0000313" key="8">
    <source>
        <dbReference type="Proteomes" id="UP001236369"/>
    </source>
</evidence>
<keyword evidence="3 5" id="KW-0479">Metal-binding</keyword>
<dbReference type="CDD" id="cd09871">
    <property type="entry name" value="PIN_MtVapC28-VapC30-like"/>
    <property type="match status" value="1"/>
</dbReference>
<reference evidence="7 8" key="1">
    <citation type="submission" date="2023-07" db="EMBL/GenBank/DDBJ databases">
        <title>Genomic Encyclopedia of Type Strains, Phase IV (KMG-IV): sequencing the most valuable type-strain genomes for metagenomic binning, comparative biology and taxonomic classification.</title>
        <authorList>
            <person name="Goeker M."/>
        </authorList>
    </citation>
    <scope>NUCLEOTIDE SEQUENCE [LARGE SCALE GENOMIC DNA]</scope>
    <source>
        <strain evidence="7 8">DSM 19562</strain>
    </source>
</reference>
<evidence type="ECO:0000256" key="2">
    <source>
        <dbReference type="ARBA" id="ARBA00022722"/>
    </source>
</evidence>
<keyword evidence="1 5" id="KW-1277">Toxin-antitoxin system</keyword>
<evidence type="ECO:0000256" key="4">
    <source>
        <dbReference type="ARBA" id="ARBA00022801"/>
    </source>
</evidence>
<dbReference type="RefSeq" id="WP_238253208.1">
    <property type="nucleotide sequence ID" value="NZ_BPQX01000072.1"/>
</dbReference>
<comment type="cofactor">
    <cofactor evidence="5">
        <name>Mg(2+)</name>
        <dbReference type="ChEBI" id="CHEBI:18420"/>
    </cofactor>
</comment>
<protein>
    <recommendedName>
        <fullName evidence="5">Ribonuclease VapC</fullName>
        <shortName evidence="5">RNase VapC</shortName>
        <ecNumber evidence="5">3.1.-.-</ecNumber>
    </recommendedName>
    <alternativeName>
        <fullName evidence="5">Toxin VapC</fullName>
    </alternativeName>
</protein>
<feature type="binding site" evidence="5">
    <location>
        <position position="4"/>
    </location>
    <ligand>
        <name>Mg(2+)</name>
        <dbReference type="ChEBI" id="CHEBI:18420"/>
    </ligand>
</feature>
<dbReference type="EC" id="3.1.-.-" evidence="5"/>
<dbReference type="Proteomes" id="UP001236369">
    <property type="component" value="Unassembled WGS sequence"/>
</dbReference>
<sequence>MFVDASALTAILTDEDDARELVGRLKRASRRMTSPLAVWETTVAVARRLGLSLGEAREAVGDYLALAGIVVMPIPPEVGDTALDAFDRFGKSRHPAALNFGDCFAYACARHYRARLLFKGDDFPHTDIDLHPA</sequence>
<organism evidence="7 8">
    <name type="scientific">Methylobacterium persicinum</name>
    <dbReference type="NCBI Taxonomy" id="374426"/>
    <lineage>
        <taxon>Bacteria</taxon>
        <taxon>Pseudomonadati</taxon>
        <taxon>Pseudomonadota</taxon>
        <taxon>Alphaproteobacteria</taxon>
        <taxon>Hyphomicrobiales</taxon>
        <taxon>Methylobacteriaceae</taxon>
        <taxon>Methylobacterium</taxon>
    </lineage>
</organism>
<gene>
    <name evidence="5" type="primary">vapC</name>
    <name evidence="7" type="ORF">QO016_004592</name>
</gene>
<comment type="caution">
    <text evidence="7">The sequence shown here is derived from an EMBL/GenBank/DDBJ whole genome shotgun (WGS) entry which is preliminary data.</text>
</comment>
<dbReference type="InterPro" id="IPR029060">
    <property type="entry name" value="PIN-like_dom_sf"/>
</dbReference>